<dbReference type="AlphaFoldDB" id="A0A5B6WQR1"/>
<name>A0A5B6WQR1_9ROSI</name>
<dbReference type="CDD" id="cd00303">
    <property type="entry name" value="retropepsin_like"/>
    <property type="match status" value="1"/>
</dbReference>
<organism evidence="1 2">
    <name type="scientific">Gossypium australe</name>
    <dbReference type="NCBI Taxonomy" id="47621"/>
    <lineage>
        <taxon>Eukaryota</taxon>
        <taxon>Viridiplantae</taxon>
        <taxon>Streptophyta</taxon>
        <taxon>Embryophyta</taxon>
        <taxon>Tracheophyta</taxon>
        <taxon>Spermatophyta</taxon>
        <taxon>Magnoliopsida</taxon>
        <taxon>eudicotyledons</taxon>
        <taxon>Gunneridae</taxon>
        <taxon>Pentapetalae</taxon>
        <taxon>rosids</taxon>
        <taxon>malvids</taxon>
        <taxon>Malvales</taxon>
        <taxon>Malvaceae</taxon>
        <taxon>Malvoideae</taxon>
        <taxon>Gossypium</taxon>
    </lineage>
</organism>
<dbReference type="OrthoDB" id="781949at2759"/>
<evidence type="ECO:0000313" key="2">
    <source>
        <dbReference type="Proteomes" id="UP000325315"/>
    </source>
</evidence>
<reference evidence="2" key="1">
    <citation type="journal article" date="2019" name="Plant Biotechnol. J.">
        <title>Genome sequencing of the Australian wild diploid species Gossypium australe highlights disease resistance and delayed gland morphogenesis.</title>
        <authorList>
            <person name="Cai Y."/>
            <person name="Cai X."/>
            <person name="Wang Q."/>
            <person name="Wang P."/>
            <person name="Zhang Y."/>
            <person name="Cai C."/>
            <person name="Xu Y."/>
            <person name="Wang K."/>
            <person name="Zhou Z."/>
            <person name="Wang C."/>
            <person name="Geng S."/>
            <person name="Li B."/>
            <person name="Dong Q."/>
            <person name="Hou Y."/>
            <person name="Wang H."/>
            <person name="Ai P."/>
            <person name="Liu Z."/>
            <person name="Yi F."/>
            <person name="Sun M."/>
            <person name="An G."/>
            <person name="Cheng J."/>
            <person name="Zhang Y."/>
            <person name="Shi Q."/>
            <person name="Xie Y."/>
            <person name="Shi X."/>
            <person name="Chang Y."/>
            <person name="Huang F."/>
            <person name="Chen Y."/>
            <person name="Hong S."/>
            <person name="Mi L."/>
            <person name="Sun Q."/>
            <person name="Zhang L."/>
            <person name="Zhou B."/>
            <person name="Peng R."/>
            <person name="Zhang X."/>
            <person name="Liu F."/>
        </authorList>
    </citation>
    <scope>NUCLEOTIDE SEQUENCE [LARGE SCALE GENOMIC DNA]</scope>
    <source>
        <strain evidence="2">cv. PA1801</strain>
    </source>
</reference>
<dbReference type="EMBL" id="SMMG02000002">
    <property type="protein sequence ID" value="KAA3483596.1"/>
    <property type="molecule type" value="Genomic_DNA"/>
</dbReference>
<evidence type="ECO:0000313" key="1">
    <source>
        <dbReference type="EMBL" id="KAA3483596.1"/>
    </source>
</evidence>
<dbReference type="InterPro" id="IPR021109">
    <property type="entry name" value="Peptidase_aspartic_dom_sf"/>
</dbReference>
<comment type="caution">
    <text evidence="1">The sequence shown here is derived from an EMBL/GenBank/DDBJ whole genome shotgun (WGS) entry which is preliminary data.</text>
</comment>
<protein>
    <submittedName>
        <fullName evidence="1">Retrovirus-related Pol polyprotein from transposon opus</fullName>
    </submittedName>
</protein>
<dbReference type="PANTHER" id="PTHR33067:SF31">
    <property type="entry name" value="RNA-DIRECTED DNA POLYMERASE"/>
    <property type="match status" value="1"/>
</dbReference>
<dbReference type="PANTHER" id="PTHR33067">
    <property type="entry name" value="RNA-DIRECTED DNA POLYMERASE-RELATED"/>
    <property type="match status" value="1"/>
</dbReference>
<keyword evidence="2" id="KW-1185">Reference proteome</keyword>
<proteinExistence type="predicted"/>
<gene>
    <name evidence="1" type="ORF">EPI10_005755</name>
</gene>
<sequence>MKEPRSFTIPINIGSIHFKKALCDLGASKKLMPLSIYEKLGVGDLKNTQIILPLAYRFIGELEDVLVKVRSFISPKNFVVLDFEEDREIPILLGRPFLATFRSTIDLEKNELKMKINGETETFRCGSYQSEESRRKQGERCHYIFTFESNCPEFKDTLDVINVGLKSRYKEGCKWRRMKGHDR</sequence>
<accession>A0A5B6WQR1</accession>
<dbReference type="Proteomes" id="UP000325315">
    <property type="component" value="Unassembled WGS sequence"/>
</dbReference>
<dbReference type="Gene3D" id="2.40.70.10">
    <property type="entry name" value="Acid Proteases"/>
    <property type="match status" value="1"/>
</dbReference>